<gene>
    <name evidence="6" type="ORF">EU95_1305</name>
</gene>
<feature type="domain" description="Type I restriction modification DNA specificity" evidence="5">
    <location>
        <begin position="47"/>
        <end position="199"/>
    </location>
</feature>
<comment type="similarity">
    <text evidence="1">Belongs to the type-I restriction system S methylase family.</text>
</comment>
<dbReference type="GO" id="GO:0009035">
    <property type="term" value="F:type I site-specific deoxyribonuclease activity"/>
    <property type="evidence" value="ECO:0007669"/>
    <property type="project" value="UniProtKB-EC"/>
</dbReference>
<keyword evidence="2" id="KW-0680">Restriction system</keyword>
<keyword evidence="4" id="KW-0175">Coiled coil</keyword>
<evidence type="ECO:0000256" key="2">
    <source>
        <dbReference type="ARBA" id="ARBA00022747"/>
    </source>
</evidence>
<evidence type="ECO:0000256" key="3">
    <source>
        <dbReference type="ARBA" id="ARBA00023125"/>
    </source>
</evidence>
<accession>A0A0A2A5D2</accession>
<dbReference type="PANTHER" id="PTHR30408">
    <property type="entry name" value="TYPE-1 RESTRICTION ENZYME ECOKI SPECIFICITY PROTEIN"/>
    <property type="match status" value="1"/>
</dbReference>
<protein>
    <submittedName>
        <fullName evidence="6">Type I restriction-modification system</fullName>
        <ecNumber evidence="6">3.1.21.3</ecNumber>
    </submittedName>
</protein>
<dbReference type="AlphaFoldDB" id="A0A0A2A5D2"/>
<dbReference type="InterPro" id="IPR044946">
    <property type="entry name" value="Restrct_endonuc_typeI_TRD_sf"/>
</dbReference>
<dbReference type="PANTHER" id="PTHR30408:SF12">
    <property type="entry name" value="TYPE I RESTRICTION ENZYME MJAVIII SPECIFICITY SUBUNIT"/>
    <property type="match status" value="1"/>
</dbReference>
<evidence type="ECO:0000256" key="1">
    <source>
        <dbReference type="ARBA" id="ARBA00010923"/>
    </source>
</evidence>
<dbReference type="GO" id="GO:0003677">
    <property type="term" value="F:DNA binding"/>
    <property type="evidence" value="ECO:0007669"/>
    <property type="project" value="UniProtKB-KW"/>
</dbReference>
<dbReference type="Gene3D" id="3.90.220.20">
    <property type="entry name" value="DNA methylase specificity domains"/>
    <property type="match status" value="2"/>
</dbReference>
<reference evidence="7" key="1">
    <citation type="journal article" date="2014" name="Sci. Data">
        <title>Genomes of diverse isolates of the marine cyanobacterium Prochlorococcus.</title>
        <authorList>
            <person name="Biller S."/>
            <person name="Berube P."/>
            <person name="Thompson J."/>
            <person name="Kelly L."/>
            <person name="Roggensack S."/>
            <person name="Awad L."/>
            <person name="Roache-Johnson K."/>
            <person name="Ding H."/>
            <person name="Giovannoni S.J."/>
            <person name="Moore L.R."/>
            <person name="Chisholm S.W."/>
        </authorList>
    </citation>
    <scope>NUCLEOTIDE SEQUENCE [LARGE SCALE GENOMIC DNA]</scope>
    <source>
        <strain evidence="7">MIT 9201</strain>
    </source>
</reference>
<proteinExistence type="inferred from homology"/>
<dbReference type="STRING" id="93057.EU95_1305"/>
<dbReference type="Proteomes" id="UP000030355">
    <property type="component" value="Unassembled WGS sequence"/>
</dbReference>
<comment type="caution">
    <text evidence="6">The sequence shown here is derived from an EMBL/GenBank/DDBJ whole genome shotgun (WGS) entry which is preliminary data.</text>
</comment>
<dbReference type="Pfam" id="PF01420">
    <property type="entry name" value="Methylase_S"/>
    <property type="match status" value="2"/>
</dbReference>
<keyword evidence="6" id="KW-0378">Hydrolase</keyword>
<dbReference type="InterPro" id="IPR052021">
    <property type="entry name" value="Type-I_RS_S_subunit"/>
</dbReference>
<name>A0A0A2A5D2_PROMR</name>
<dbReference type="OrthoDB" id="9815652at2"/>
<dbReference type="SUPFAM" id="SSF116734">
    <property type="entry name" value="DNA methylase specificity domain"/>
    <property type="match status" value="2"/>
</dbReference>
<evidence type="ECO:0000259" key="5">
    <source>
        <dbReference type="Pfam" id="PF01420"/>
    </source>
</evidence>
<sequence>MKKINKMDFYNDQKGFDSFSISQIAFGKYGIVDGPFGSNLKSIHYRDRGIPIIQSGFVTTGKFFAEEYKYVDITKYEKEIRSSVSAGDLVIAKIGAKAGTSALLPENHPTGIIAGNCIKITPNKALICPKYLAYLMENFYQSGALKNIINTTAQPAVSMSQLKRMRILIPSLPEQKKIVDIIYCVEQLIENIQKQLSKLQNLKKGFINDLFAKDISTLSSKYKSFGIIPDRWKIGPLSEIAEMITGFAFSSSNFVKNGSLCVRMGNLYNNQFHFSRSSVYLPKTFIKQYPKFVVNSGDLLMSMTGTAGKRDYGYIVEVPDSFQKGLLNQRVAKIVPKNLNSSKFICELMRSDFYLEKLFAFGSGTKQANLSAKQILGIVVPLPPIDEQVKIGEFIETIERNISANYQRLSHYKSLKRSLTEDLISGLKRVNI</sequence>
<evidence type="ECO:0000313" key="6">
    <source>
        <dbReference type="EMBL" id="KGF95613.1"/>
    </source>
</evidence>
<feature type="coiled-coil region" evidence="4">
    <location>
        <begin position="182"/>
        <end position="209"/>
    </location>
</feature>
<dbReference type="EMBL" id="JNAL01000014">
    <property type="protein sequence ID" value="KGF95613.1"/>
    <property type="molecule type" value="Genomic_DNA"/>
</dbReference>
<feature type="domain" description="Type I restriction modification DNA specificity" evidence="5">
    <location>
        <begin position="229"/>
        <end position="405"/>
    </location>
</feature>
<evidence type="ECO:0000256" key="4">
    <source>
        <dbReference type="SAM" id="Coils"/>
    </source>
</evidence>
<dbReference type="CDD" id="cd17278">
    <property type="entry name" value="RMtype1_S_LdeBORF1052P-TRD2-CR2"/>
    <property type="match status" value="1"/>
</dbReference>
<evidence type="ECO:0000313" key="7">
    <source>
        <dbReference type="Proteomes" id="UP000030355"/>
    </source>
</evidence>
<dbReference type="GO" id="GO:0009307">
    <property type="term" value="P:DNA restriction-modification system"/>
    <property type="evidence" value="ECO:0007669"/>
    <property type="project" value="UniProtKB-KW"/>
</dbReference>
<dbReference type="eggNOG" id="COG0732">
    <property type="taxonomic scope" value="Bacteria"/>
</dbReference>
<keyword evidence="3" id="KW-0238">DNA-binding</keyword>
<organism evidence="6 7">
    <name type="scientific">Prochlorococcus marinus str. MIT 9201</name>
    <dbReference type="NCBI Taxonomy" id="93057"/>
    <lineage>
        <taxon>Bacteria</taxon>
        <taxon>Bacillati</taxon>
        <taxon>Cyanobacteriota</taxon>
        <taxon>Cyanophyceae</taxon>
        <taxon>Synechococcales</taxon>
        <taxon>Prochlorococcaceae</taxon>
        <taxon>Prochlorococcus</taxon>
    </lineage>
</organism>
<dbReference type="EC" id="3.1.21.3" evidence="6"/>
<dbReference type="InterPro" id="IPR000055">
    <property type="entry name" value="Restrct_endonuc_typeI_TRD"/>
</dbReference>
<dbReference type="RefSeq" id="WP_032522440.1">
    <property type="nucleotide sequence ID" value="NZ_CP138977.1"/>
</dbReference>